<dbReference type="EMBL" id="SJPV01000001">
    <property type="protein sequence ID" value="TWU42710.1"/>
    <property type="molecule type" value="Genomic_DNA"/>
</dbReference>
<evidence type="ECO:0000313" key="1">
    <source>
        <dbReference type="EMBL" id="TWU42710.1"/>
    </source>
</evidence>
<dbReference type="AlphaFoldDB" id="A0A5C6E1E7"/>
<organism evidence="1 2">
    <name type="scientific">Novipirellula artificiosorum</name>
    <dbReference type="NCBI Taxonomy" id="2528016"/>
    <lineage>
        <taxon>Bacteria</taxon>
        <taxon>Pseudomonadati</taxon>
        <taxon>Planctomycetota</taxon>
        <taxon>Planctomycetia</taxon>
        <taxon>Pirellulales</taxon>
        <taxon>Pirellulaceae</taxon>
        <taxon>Novipirellula</taxon>
    </lineage>
</organism>
<name>A0A5C6E1E7_9BACT</name>
<evidence type="ECO:0000313" key="2">
    <source>
        <dbReference type="Proteomes" id="UP000319143"/>
    </source>
</evidence>
<reference evidence="1 2" key="1">
    <citation type="submission" date="2019-02" db="EMBL/GenBank/DDBJ databases">
        <title>Deep-cultivation of Planctomycetes and their phenomic and genomic characterization uncovers novel biology.</title>
        <authorList>
            <person name="Wiegand S."/>
            <person name="Jogler M."/>
            <person name="Boedeker C."/>
            <person name="Pinto D."/>
            <person name="Vollmers J."/>
            <person name="Rivas-Marin E."/>
            <person name="Kohn T."/>
            <person name="Peeters S.H."/>
            <person name="Heuer A."/>
            <person name="Rast P."/>
            <person name="Oberbeckmann S."/>
            <person name="Bunk B."/>
            <person name="Jeske O."/>
            <person name="Meyerdierks A."/>
            <person name="Storesund J.E."/>
            <person name="Kallscheuer N."/>
            <person name="Luecker S."/>
            <person name="Lage O.M."/>
            <person name="Pohl T."/>
            <person name="Merkel B.J."/>
            <person name="Hornburger P."/>
            <person name="Mueller R.-W."/>
            <person name="Bruemmer F."/>
            <person name="Labrenz M."/>
            <person name="Spormann A.M."/>
            <person name="Op Den Camp H."/>
            <person name="Overmann J."/>
            <person name="Amann R."/>
            <person name="Jetten M.S.M."/>
            <person name="Mascher T."/>
            <person name="Medema M.H."/>
            <person name="Devos D.P."/>
            <person name="Kaster A.-K."/>
            <person name="Ovreas L."/>
            <person name="Rohde M."/>
            <person name="Galperin M.Y."/>
            <person name="Jogler C."/>
        </authorList>
    </citation>
    <scope>NUCLEOTIDE SEQUENCE [LARGE SCALE GENOMIC DNA]</scope>
    <source>
        <strain evidence="1 2">Poly41</strain>
    </source>
</reference>
<dbReference type="OrthoDB" id="244536at2"/>
<gene>
    <name evidence="1" type="ORF">Poly41_10100</name>
</gene>
<dbReference type="Proteomes" id="UP000319143">
    <property type="component" value="Unassembled WGS sequence"/>
</dbReference>
<evidence type="ECO:0008006" key="3">
    <source>
        <dbReference type="Google" id="ProtNLM"/>
    </source>
</evidence>
<accession>A0A5C6E1E7</accession>
<dbReference type="RefSeq" id="WP_146524712.1">
    <property type="nucleotide sequence ID" value="NZ_SJPV01000001.1"/>
</dbReference>
<proteinExistence type="predicted"/>
<sequence length="448" mass="49120">MPSQKPKSEIVADSPNAVFLNRRELLATAGAAWLVSGCSRDPEPLSSPTVPRSDVPIQITWVGSEQDAESIRRAWAAVDPQPLKIKSLPFSRANEPNWISDLVAEAQRSDLVIYPLLATAELVGAEALVPISDEQFDEMEQELGPFLSAPRNGAARYADEYVAMPLGARLPALLSILEVPDLVSWADYDSWVATELEGQAAEPLADGWAAVMFLWRAVSSISSGWLFTRDDFVPTIQSPPYVEVLTQMAETATRYKSGRLTPDQIWESLQKGEIAGGIGFPTTPMTSETEITISDLPGGGESIRMLLDPFSPVVSVSSHCRQSSASKRLMNWLSGGEGSQLLRREVRMITPTRSAKPSVLATESQAGNPYEKWLVERLTLPVTVPSLQLHSADAYYRSLDEAVGRCVDGQTSAEDALREVAEQWQTLTQRIGKEKQLSAWRRAQGLRA</sequence>
<comment type="caution">
    <text evidence="1">The sequence shown here is derived from an EMBL/GenBank/DDBJ whole genome shotgun (WGS) entry which is preliminary data.</text>
</comment>
<dbReference type="Gene3D" id="3.40.190.10">
    <property type="entry name" value="Periplasmic binding protein-like II"/>
    <property type="match status" value="1"/>
</dbReference>
<dbReference type="SUPFAM" id="SSF53850">
    <property type="entry name" value="Periplasmic binding protein-like II"/>
    <property type="match status" value="1"/>
</dbReference>
<keyword evidence="2" id="KW-1185">Reference proteome</keyword>
<protein>
    <recommendedName>
        <fullName evidence="3">Bacterial extracellular solute-binding protein</fullName>
    </recommendedName>
</protein>